<dbReference type="GO" id="GO:0016630">
    <property type="term" value="F:protochlorophyllide reductase activity"/>
    <property type="evidence" value="ECO:0007669"/>
    <property type="project" value="UniProtKB-EC"/>
</dbReference>
<dbReference type="InterPro" id="IPR002347">
    <property type="entry name" value="SDR_fam"/>
</dbReference>
<reference evidence="4 5" key="1">
    <citation type="submission" date="2024-01" db="EMBL/GenBank/DDBJ databases">
        <authorList>
            <person name="Allen C."/>
            <person name="Tagirdzhanova G."/>
        </authorList>
    </citation>
    <scope>NUCLEOTIDE SEQUENCE [LARGE SCALE GENOMIC DNA]</scope>
</reference>
<protein>
    <submittedName>
        <fullName evidence="4">Short-chain alcohol dehydrogenase</fullName>
        <ecNumber evidence="4">1.3.1.33</ecNumber>
    </submittedName>
</protein>
<proteinExistence type="inferred from homology"/>
<keyword evidence="2" id="KW-0521">NADP</keyword>
<dbReference type="Pfam" id="PF00106">
    <property type="entry name" value="adh_short"/>
    <property type="match status" value="1"/>
</dbReference>
<evidence type="ECO:0000256" key="2">
    <source>
        <dbReference type="ARBA" id="ARBA00022857"/>
    </source>
</evidence>
<dbReference type="EC" id="1.3.1.33" evidence="4"/>
<dbReference type="SUPFAM" id="SSF51735">
    <property type="entry name" value="NAD(P)-binding Rossmann-fold domains"/>
    <property type="match status" value="1"/>
</dbReference>
<dbReference type="Proteomes" id="UP001642405">
    <property type="component" value="Unassembled WGS sequence"/>
</dbReference>
<comment type="caution">
    <text evidence="4">The sequence shown here is derived from an EMBL/GenBank/DDBJ whole genome shotgun (WGS) entry which is preliminary data.</text>
</comment>
<dbReference type="Gene3D" id="3.40.50.720">
    <property type="entry name" value="NAD(P)-binding Rossmann-like Domain"/>
    <property type="match status" value="1"/>
</dbReference>
<accession>A0ABP0ATF3</accession>
<dbReference type="PANTHER" id="PTHR24320">
    <property type="entry name" value="RETINOL DEHYDROGENASE"/>
    <property type="match status" value="1"/>
</dbReference>
<dbReference type="InterPro" id="IPR036291">
    <property type="entry name" value="NAD(P)-bd_dom_sf"/>
</dbReference>
<evidence type="ECO:0000313" key="5">
    <source>
        <dbReference type="Proteomes" id="UP001642405"/>
    </source>
</evidence>
<evidence type="ECO:0000256" key="1">
    <source>
        <dbReference type="ARBA" id="ARBA00006484"/>
    </source>
</evidence>
<dbReference type="PRINTS" id="PR00081">
    <property type="entry name" value="GDHRDH"/>
</dbReference>
<name>A0ABP0ATF3_9PEZI</name>
<gene>
    <name evidence="4" type="primary">RDH1_1</name>
    <name evidence="4" type="ORF">SCUCBS95973_000821</name>
</gene>
<evidence type="ECO:0000256" key="3">
    <source>
        <dbReference type="ARBA" id="ARBA00023002"/>
    </source>
</evidence>
<keyword evidence="3 4" id="KW-0560">Oxidoreductase</keyword>
<keyword evidence="5" id="KW-1185">Reference proteome</keyword>
<dbReference type="PANTHER" id="PTHR24320:SF236">
    <property type="entry name" value="SHORT-CHAIN DEHYDROGENASE-RELATED"/>
    <property type="match status" value="1"/>
</dbReference>
<sequence length="342" mass="36989">MGQQSFLSRTWTQFFPPRPTFVEGIMPDQTGRVHLVTGANTGLGKETARILYSKNAKVYVAARSLERAQPAIDAIQAAHPSSKGQLVFLELDLSDLVKVKASAQSFLNQESKAPGGGALHVLYNNAGAMGSDPLRRTAQGYELTMGVNCVGTFLFTELLTPLLKATAQRCLPATNAVRVVWLSSYGLDTGGVEGAGVALDNIAYDPEKGKIPVAIDRYAISKAGSWALGVEYARRHRQDNIVSMPINPGNLKTELTRDMGAVFRFLVNPLFYPVINGASTVLFAGLSPKVTLAESGGWIIPFGRFYPLKESLVSATKLESEGGTGGCAKFWDWTEQQVKEFL</sequence>
<comment type="similarity">
    <text evidence="1">Belongs to the short-chain dehydrogenases/reductases (SDR) family.</text>
</comment>
<dbReference type="EMBL" id="CAWUHB010000003">
    <property type="protein sequence ID" value="CAK7210550.1"/>
    <property type="molecule type" value="Genomic_DNA"/>
</dbReference>
<organism evidence="4 5">
    <name type="scientific">Sporothrix curviconia</name>
    <dbReference type="NCBI Taxonomy" id="1260050"/>
    <lineage>
        <taxon>Eukaryota</taxon>
        <taxon>Fungi</taxon>
        <taxon>Dikarya</taxon>
        <taxon>Ascomycota</taxon>
        <taxon>Pezizomycotina</taxon>
        <taxon>Sordariomycetes</taxon>
        <taxon>Sordariomycetidae</taxon>
        <taxon>Ophiostomatales</taxon>
        <taxon>Ophiostomataceae</taxon>
        <taxon>Sporothrix</taxon>
    </lineage>
</organism>
<evidence type="ECO:0000313" key="4">
    <source>
        <dbReference type="EMBL" id="CAK7210550.1"/>
    </source>
</evidence>